<keyword evidence="1" id="KW-0805">Transcription regulation</keyword>
<evidence type="ECO:0000259" key="3">
    <source>
        <dbReference type="Pfam" id="PF02909"/>
    </source>
</evidence>
<evidence type="ECO:0000256" key="1">
    <source>
        <dbReference type="ARBA" id="ARBA00023015"/>
    </source>
</evidence>
<dbReference type="AlphaFoldDB" id="A0A557ZXV3"/>
<organism evidence="4 5">
    <name type="scientific">Amycolatopsis acidiphila</name>
    <dbReference type="NCBI Taxonomy" id="715473"/>
    <lineage>
        <taxon>Bacteria</taxon>
        <taxon>Bacillati</taxon>
        <taxon>Actinomycetota</taxon>
        <taxon>Actinomycetes</taxon>
        <taxon>Pseudonocardiales</taxon>
        <taxon>Pseudonocardiaceae</taxon>
        <taxon>Amycolatopsis</taxon>
    </lineage>
</organism>
<dbReference type="SUPFAM" id="SSF48498">
    <property type="entry name" value="Tetracyclin repressor-like, C-terminal domain"/>
    <property type="match status" value="1"/>
</dbReference>
<comment type="caution">
    <text evidence="4">The sequence shown here is derived from an EMBL/GenBank/DDBJ whole genome shotgun (WGS) entry which is preliminary data.</text>
</comment>
<feature type="domain" description="Tetracycline repressor TetR C-terminal" evidence="3">
    <location>
        <begin position="26"/>
        <end position="80"/>
    </location>
</feature>
<dbReference type="InterPro" id="IPR036271">
    <property type="entry name" value="Tet_transcr_reg_TetR-rel_C_sf"/>
</dbReference>
<dbReference type="EMBL" id="VJZA01000095">
    <property type="protein sequence ID" value="TVT16830.1"/>
    <property type="molecule type" value="Genomic_DNA"/>
</dbReference>
<evidence type="ECO:0000313" key="4">
    <source>
        <dbReference type="EMBL" id="TVT16830.1"/>
    </source>
</evidence>
<gene>
    <name evidence="4" type="ORF">FNH06_33800</name>
</gene>
<evidence type="ECO:0000313" key="5">
    <source>
        <dbReference type="Proteomes" id="UP000318578"/>
    </source>
</evidence>
<dbReference type="Proteomes" id="UP000318578">
    <property type="component" value="Unassembled WGS sequence"/>
</dbReference>
<evidence type="ECO:0000256" key="2">
    <source>
        <dbReference type="ARBA" id="ARBA00023163"/>
    </source>
</evidence>
<dbReference type="Pfam" id="PF02909">
    <property type="entry name" value="TetR_C_1"/>
    <property type="match status" value="1"/>
</dbReference>
<sequence>MGSPRRQNEPAAGGVLVRRRTAAVVAGGGRSFRLRLLEHPALLPLVATRPARGQVALRSVESVLEILTGKGFTAPDALAVSTP</sequence>
<dbReference type="GO" id="GO:0045892">
    <property type="term" value="P:negative regulation of DNA-templated transcription"/>
    <property type="evidence" value="ECO:0007669"/>
    <property type="project" value="InterPro"/>
</dbReference>
<reference evidence="4 5" key="1">
    <citation type="submission" date="2019-07" db="EMBL/GenBank/DDBJ databases">
        <title>New species of Amycolatopsis and Streptomyces.</title>
        <authorList>
            <person name="Duangmal K."/>
            <person name="Teo W.F.A."/>
            <person name="Lipun K."/>
        </authorList>
    </citation>
    <scope>NUCLEOTIDE SEQUENCE [LARGE SCALE GENOMIC DNA]</scope>
    <source>
        <strain evidence="4 5">JCM 30562</strain>
    </source>
</reference>
<keyword evidence="5" id="KW-1185">Reference proteome</keyword>
<accession>A0A557ZXV3</accession>
<dbReference type="Gene3D" id="1.10.357.10">
    <property type="entry name" value="Tetracycline Repressor, domain 2"/>
    <property type="match status" value="1"/>
</dbReference>
<proteinExistence type="predicted"/>
<dbReference type="InterPro" id="IPR004111">
    <property type="entry name" value="Repressor_TetR_C"/>
</dbReference>
<protein>
    <recommendedName>
        <fullName evidence="3">Tetracycline repressor TetR C-terminal domain-containing protein</fullName>
    </recommendedName>
</protein>
<keyword evidence="2" id="KW-0804">Transcription</keyword>
<name>A0A557ZXV3_9PSEU</name>